<evidence type="ECO:0000256" key="6">
    <source>
        <dbReference type="ARBA" id="ARBA00022884"/>
    </source>
</evidence>
<dbReference type="InterPro" id="IPR039753">
    <property type="entry name" value="RG7MT1"/>
</dbReference>
<feature type="site" description="mRNA cap binding" evidence="12">
    <location>
        <position position="374"/>
    </location>
</feature>
<dbReference type="PANTHER" id="PTHR12189:SF2">
    <property type="entry name" value="MRNA CAP GUANINE-N7 METHYLTRANSFERASE"/>
    <property type="match status" value="1"/>
</dbReference>
<comment type="similarity">
    <text evidence="10">Belongs to the class I-like SAM-binding methyltransferase superfamily. mRNA cap 0 methyltransferase family.</text>
</comment>
<feature type="binding site" evidence="11">
    <location>
        <position position="122"/>
    </location>
    <ligand>
        <name>S-adenosyl-L-methionine</name>
        <dbReference type="ChEBI" id="CHEBI:59789"/>
    </ligand>
</feature>
<organism evidence="15 16">
    <name type="scientific">Syphacia muris</name>
    <dbReference type="NCBI Taxonomy" id="451379"/>
    <lineage>
        <taxon>Eukaryota</taxon>
        <taxon>Metazoa</taxon>
        <taxon>Ecdysozoa</taxon>
        <taxon>Nematoda</taxon>
        <taxon>Chromadorea</taxon>
        <taxon>Rhabditida</taxon>
        <taxon>Spirurina</taxon>
        <taxon>Oxyuridomorpha</taxon>
        <taxon>Oxyuroidea</taxon>
        <taxon>Oxyuridae</taxon>
        <taxon>Syphacia</taxon>
    </lineage>
</organism>
<dbReference type="InterPro" id="IPR029063">
    <property type="entry name" value="SAM-dependent_MTases_sf"/>
</dbReference>
<evidence type="ECO:0000256" key="2">
    <source>
        <dbReference type="ARBA" id="ARBA00022603"/>
    </source>
</evidence>
<feature type="binding site" evidence="11">
    <location>
        <position position="75"/>
    </location>
    <ligand>
        <name>S-adenosyl-L-methionine</name>
        <dbReference type="ChEBI" id="CHEBI:59789"/>
    </ligand>
</feature>
<keyword evidence="8 10" id="KW-0539">Nucleus</keyword>
<evidence type="ECO:0000256" key="10">
    <source>
        <dbReference type="PIRNR" id="PIRNR028762"/>
    </source>
</evidence>
<name>A0A0N5A9G1_9BILA</name>
<dbReference type="GO" id="GO:0004482">
    <property type="term" value="F:mRNA 5'-cap (guanine-N7-)-methyltransferase activity"/>
    <property type="evidence" value="ECO:0007669"/>
    <property type="project" value="UniProtKB-EC"/>
</dbReference>
<dbReference type="EC" id="2.1.1.56" evidence="10"/>
<dbReference type="SUPFAM" id="SSF53335">
    <property type="entry name" value="S-adenosyl-L-methionine-dependent methyltransferases"/>
    <property type="match status" value="1"/>
</dbReference>
<evidence type="ECO:0000256" key="5">
    <source>
        <dbReference type="ARBA" id="ARBA00022691"/>
    </source>
</evidence>
<evidence type="ECO:0000256" key="4">
    <source>
        <dbReference type="ARBA" id="ARBA00022679"/>
    </source>
</evidence>
<feature type="domain" description="MRNA cap 0 methyltransferase" evidence="14">
    <location>
        <begin position="62"/>
        <end position="382"/>
    </location>
</feature>
<keyword evidence="3 10" id="KW-0507">mRNA processing</keyword>
<accession>A0A0N5A9G1</accession>
<dbReference type="Pfam" id="PF03291">
    <property type="entry name" value="mRNA_G-N7_MeTrfase"/>
    <property type="match status" value="1"/>
</dbReference>
<evidence type="ECO:0000256" key="12">
    <source>
        <dbReference type="PIRSR" id="PIRSR028762-2"/>
    </source>
</evidence>
<dbReference type="WBParaSite" id="SMUV_0000073801-mRNA-1">
    <property type="protein sequence ID" value="SMUV_0000073801-mRNA-1"/>
    <property type="gene ID" value="SMUV_0000073801"/>
</dbReference>
<feature type="binding site" evidence="12">
    <location>
        <begin position="71"/>
        <end position="72"/>
    </location>
    <ligand>
        <name>mRNA</name>
        <dbReference type="ChEBI" id="CHEBI:33699"/>
    </ligand>
</feature>
<feature type="region of interest" description="Disordered" evidence="13">
    <location>
        <begin position="1"/>
        <end position="38"/>
    </location>
</feature>
<keyword evidence="15" id="KW-1185">Reference proteome</keyword>
<dbReference type="AlphaFoldDB" id="A0A0N5A9G1"/>
<evidence type="ECO:0000256" key="9">
    <source>
        <dbReference type="ARBA" id="ARBA00044712"/>
    </source>
</evidence>
<evidence type="ECO:0000259" key="14">
    <source>
        <dbReference type="PROSITE" id="PS51562"/>
    </source>
</evidence>
<dbReference type="PANTHER" id="PTHR12189">
    <property type="entry name" value="MRNA GUANINE-7- METHYLTRANSFERASE"/>
    <property type="match status" value="1"/>
</dbReference>
<evidence type="ECO:0000256" key="8">
    <source>
        <dbReference type="ARBA" id="ARBA00023242"/>
    </source>
</evidence>
<dbReference type="InterPro" id="IPR016899">
    <property type="entry name" value="mRNA_G-N7_MeTrfase_euk"/>
</dbReference>
<evidence type="ECO:0000256" key="11">
    <source>
        <dbReference type="PIRSR" id="PIRSR028762-1"/>
    </source>
</evidence>
<feature type="site" description="mRNA cap binding" evidence="12">
    <location>
        <position position="183"/>
    </location>
</feature>
<feature type="site" description="mRNA cap binding" evidence="12">
    <location>
        <position position="272"/>
    </location>
</feature>
<dbReference type="GO" id="GO:0005634">
    <property type="term" value="C:nucleus"/>
    <property type="evidence" value="ECO:0007669"/>
    <property type="project" value="UniProtKB-SubCell"/>
</dbReference>
<keyword evidence="2 10" id="KW-0489">Methyltransferase</keyword>
<protein>
    <recommendedName>
        <fullName evidence="10">mRNA cap guanine-N(7) methyltransferase</fullName>
        <ecNumber evidence="10">2.1.1.56</ecNumber>
    </recommendedName>
    <alternativeName>
        <fullName evidence="10">mRNA (guanine-N(7))-methyltransferase</fullName>
    </alternativeName>
    <alternativeName>
        <fullName evidence="10">mRNA cap methyltransferase</fullName>
    </alternativeName>
</protein>
<feature type="binding site" evidence="11">
    <location>
        <position position="100"/>
    </location>
    <ligand>
        <name>S-adenosyl-L-methionine</name>
        <dbReference type="ChEBI" id="CHEBI:59789"/>
    </ligand>
</feature>
<keyword evidence="6 10" id="KW-0694">RNA-binding</keyword>
<comment type="catalytic activity">
    <reaction evidence="9">
        <text>a 5'-end (5'-triphosphoguanosine)-ribonucleoside in mRNA + S-adenosyl-L-methionine = a 5'-end (N(7)-methyl 5'-triphosphoguanosine)-ribonucleoside in mRNA + S-adenosyl-L-homocysteine</text>
        <dbReference type="Rhea" id="RHEA:67008"/>
        <dbReference type="Rhea" id="RHEA-COMP:17166"/>
        <dbReference type="Rhea" id="RHEA-COMP:17167"/>
        <dbReference type="ChEBI" id="CHEBI:57856"/>
        <dbReference type="ChEBI" id="CHEBI:59789"/>
        <dbReference type="ChEBI" id="CHEBI:156461"/>
        <dbReference type="ChEBI" id="CHEBI:167617"/>
        <dbReference type="EC" id="2.1.1.56"/>
    </reaction>
</comment>
<evidence type="ECO:0000313" key="16">
    <source>
        <dbReference type="WBParaSite" id="SMUV_0000073801-mRNA-1"/>
    </source>
</evidence>
<feature type="binding site" evidence="11">
    <location>
        <position position="184"/>
    </location>
    <ligand>
        <name>S-adenosyl-L-methionine</name>
        <dbReference type="ChEBI" id="CHEBI:59789"/>
    </ligand>
</feature>
<dbReference type="GO" id="GO:0003723">
    <property type="term" value="F:RNA binding"/>
    <property type="evidence" value="ECO:0007669"/>
    <property type="project" value="UniProtKB-KW"/>
</dbReference>
<feature type="site" description="mRNA cap binding" evidence="12">
    <location>
        <position position="103"/>
    </location>
</feature>
<keyword evidence="5 10" id="KW-0949">S-adenosyl-L-methionine</keyword>
<feature type="site" description="mRNA cap binding" evidence="12">
    <location>
        <position position="109"/>
    </location>
</feature>
<dbReference type="CDD" id="cd02440">
    <property type="entry name" value="AdoMet_MTases"/>
    <property type="match status" value="1"/>
</dbReference>
<dbReference type="Proteomes" id="UP000046393">
    <property type="component" value="Unplaced"/>
</dbReference>
<dbReference type="STRING" id="451379.A0A0N5A9G1"/>
<dbReference type="Gene3D" id="3.40.50.150">
    <property type="entry name" value="Vaccinia Virus protein VP39"/>
    <property type="match status" value="1"/>
</dbReference>
<reference evidence="16" key="1">
    <citation type="submission" date="2017-02" db="UniProtKB">
        <authorList>
            <consortium name="WormBaseParasite"/>
        </authorList>
    </citation>
    <scope>IDENTIFICATION</scope>
</reference>
<dbReference type="PROSITE" id="PS51562">
    <property type="entry name" value="RNA_CAP0_MT"/>
    <property type="match status" value="1"/>
</dbReference>
<keyword evidence="7 10" id="KW-0506">mRNA capping</keyword>
<dbReference type="PIRSF" id="PIRSF028762">
    <property type="entry name" value="ABD1"/>
    <property type="match status" value="1"/>
</dbReference>
<evidence type="ECO:0000256" key="13">
    <source>
        <dbReference type="SAM" id="MobiDB-lite"/>
    </source>
</evidence>
<feature type="compositionally biased region" description="Polar residues" evidence="13">
    <location>
        <begin position="21"/>
        <end position="38"/>
    </location>
</feature>
<feature type="site" description="mRNA cap binding" evidence="12">
    <location>
        <position position="134"/>
    </location>
</feature>
<feature type="compositionally biased region" description="Basic and acidic residues" evidence="13">
    <location>
        <begin position="1"/>
        <end position="20"/>
    </location>
</feature>
<feature type="binding site" evidence="11">
    <location>
        <position position="156"/>
    </location>
    <ligand>
        <name>S-adenosyl-L-methionine</name>
        <dbReference type="ChEBI" id="CHEBI:59789"/>
    </ligand>
</feature>
<evidence type="ECO:0000256" key="1">
    <source>
        <dbReference type="ARBA" id="ARBA00004123"/>
    </source>
</evidence>
<proteinExistence type="inferred from homology"/>
<keyword evidence="4 10" id="KW-0808">Transferase</keyword>
<evidence type="ECO:0000256" key="7">
    <source>
        <dbReference type="ARBA" id="ARBA00023042"/>
    </source>
</evidence>
<evidence type="ECO:0000313" key="15">
    <source>
        <dbReference type="Proteomes" id="UP000046393"/>
    </source>
</evidence>
<evidence type="ECO:0000256" key="3">
    <source>
        <dbReference type="ARBA" id="ARBA00022664"/>
    </source>
</evidence>
<comment type="subcellular location">
    <subcellularLocation>
        <location evidence="1 10">Nucleus</location>
    </subcellularLocation>
</comment>
<dbReference type="InterPro" id="IPR004971">
    <property type="entry name" value="mRNA_G-N7_MeTrfase_dom"/>
</dbReference>
<sequence>MSTRAEKETANKSQNEKHISSQESSATSVATKSNYTNEETTSKVADHYNLLPEKGITARLESRILYLRNFNNWIKSMLIKEFLERLKKSGCNSPKVLDLCCGKGGDLRKWRNGNISHLVATDIAEVSLQQCRRRYLEMKERFYDPRLFSAEFILADATKESIVNKLSDANIEFDLTSCQFSFHYSFETERQARQMIRNATERLKPGGYFIGTLPDADRIMYCIRKNGTGVFENEVLRLEYVNKKGLQTDDYVPPVFGASFQFRLDEQVNCPEYLVHFPVMVKLLDDCGLDLVYWKGFSDAFNYFKQDSEGQGLLRKMKALEAFPPTNNAKTQGGQDEYCAVKAEIDELAKLNRSDGCPVVGTLSKSEWEVVNMYLVFAFQKRADAN</sequence>
<feature type="binding site" evidence="11">
    <location>
        <position position="179"/>
    </location>
    <ligand>
        <name>S-adenosyl-L-methionine</name>
        <dbReference type="ChEBI" id="CHEBI:59789"/>
    </ligand>
</feature>